<accession>A0ACD1GW80</accession>
<name>A0ACD1GW80_9EURO</name>
<dbReference type="EMBL" id="KZ824994">
    <property type="protein sequence ID" value="RAH65576.1"/>
    <property type="molecule type" value="Genomic_DNA"/>
</dbReference>
<keyword evidence="2" id="KW-1185">Reference proteome</keyword>
<proteinExistence type="predicted"/>
<evidence type="ECO:0000313" key="2">
    <source>
        <dbReference type="Proteomes" id="UP000249661"/>
    </source>
</evidence>
<reference evidence="1" key="1">
    <citation type="submission" date="2018-02" db="EMBL/GenBank/DDBJ databases">
        <title>The genomes of Aspergillus section Nigri reveals drivers in fungal speciation.</title>
        <authorList>
            <consortium name="DOE Joint Genome Institute"/>
            <person name="Vesth T.C."/>
            <person name="Nybo J."/>
            <person name="Theobald S."/>
            <person name="Brandl J."/>
            <person name="Frisvad J.C."/>
            <person name="Nielsen K.F."/>
            <person name="Lyhne E.K."/>
            <person name="Kogle M.E."/>
            <person name="Kuo A."/>
            <person name="Riley R."/>
            <person name="Clum A."/>
            <person name="Nolan M."/>
            <person name="Lipzen A."/>
            <person name="Salamov A."/>
            <person name="Henrissat B."/>
            <person name="Wiebenga A."/>
            <person name="De vries R.P."/>
            <person name="Grigoriev I.V."/>
            <person name="Mortensen U.H."/>
            <person name="Andersen M.R."/>
            <person name="Baker S.E."/>
        </authorList>
    </citation>
    <scope>NUCLEOTIDE SEQUENCE</scope>
    <source>
        <strain evidence="1">CBS 121060</strain>
    </source>
</reference>
<sequence length="100" mass="11254">MLCCMTRRSDPPGPCSNAAMQPNPCLILSVCCCCCCCCYFCCCYFCSGFSPIFLQLFIITAHWGQSCFPRQSSFFRSIPNSFLLSLVPGKWNLKLQDLVH</sequence>
<protein>
    <submittedName>
        <fullName evidence="1">Uncharacterized protein</fullName>
    </submittedName>
</protein>
<gene>
    <name evidence="1" type="ORF">BO66DRAFT_209572</name>
</gene>
<organism evidence="1 2">
    <name type="scientific">Aspergillus aculeatinus CBS 121060</name>
    <dbReference type="NCBI Taxonomy" id="1448322"/>
    <lineage>
        <taxon>Eukaryota</taxon>
        <taxon>Fungi</taxon>
        <taxon>Dikarya</taxon>
        <taxon>Ascomycota</taxon>
        <taxon>Pezizomycotina</taxon>
        <taxon>Eurotiomycetes</taxon>
        <taxon>Eurotiomycetidae</taxon>
        <taxon>Eurotiales</taxon>
        <taxon>Aspergillaceae</taxon>
        <taxon>Aspergillus</taxon>
        <taxon>Aspergillus subgen. Circumdati</taxon>
    </lineage>
</organism>
<evidence type="ECO:0000313" key="1">
    <source>
        <dbReference type="EMBL" id="RAH65576.1"/>
    </source>
</evidence>
<dbReference type="Proteomes" id="UP000249661">
    <property type="component" value="Unassembled WGS sequence"/>
</dbReference>